<sequence>MPRRIATDGKQLYRAVITTTVTRQGEDPRSRTEVYGPYNRTNEAAALITREKNDAERENFRFGPDGMVTHKHGSPWTERAEEGHVEKATVNWERVGA</sequence>
<evidence type="ECO:0008006" key="4">
    <source>
        <dbReference type="Google" id="ProtNLM"/>
    </source>
</evidence>
<dbReference type="EMBL" id="JAGINW010000001">
    <property type="protein sequence ID" value="MBP2323320.1"/>
    <property type="molecule type" value="Genomic_DNA"/>
</dbReference>
<feature type="compositionally biased region" description="Basic and acidic residues" evidence="1">
    <location>
        <begin position="78"/>
        <end position="87"/>
    </location>
</feature>
<dbReference type="RefSeq" id="WP_209639532.1">
    <property type="nucleotide sequence ID" value="NZ_JAGINW010000001.1"/>
</dbReference>
<accession>A0ABS4TFY1</accession>
<dbReference type="Proteomes" id="UP001519332">
    <property type="component" value="Unassembled WGS sequence"/>
</dbReference>
<gene>
    <name evidence="2" type="ORF">JOF56_003705</name>
</gene>
<comment type="caution">
    <text evidence="2">The sequence shown here is derived from an EMBL/GenBank/DDBJ whole genome shotgun (WGS) entry which is preliminary data.</text>
</comment>
<evidence type="ECO:0000313" key="2">
    <source>
        <dbReference type="EMBL" id="MBP2323320.1"/>
    </source>
</evidence>
<keyword evidence="3" id="KW-1185">Reference proteome</keyword>
<evidence type="ECO:0000313" key="3">
    <source>
        <dbReference type="Proteomes" id="UP001519332"/>
    </source>
</evidence>
<protein>
    <recommendedName>
        <fullName evidence="4">Single-stranded DNA-binding protein</fullName>
    </recommendedName>
</protein>
<organism evidence="2 3">
    <name type="scientific">Kibdelosporangium banguiense</name>
    <dbReference type="NCBI Taxonomy" id="1365924"/>
    <lineage>
        <taxon>Bacteria</taxon>
        <taxon>Bacillati</taxon>
        <taxon>Actinomycetota</taxon>
        <taxon>Actinomycetes</taxon>
        <taxon>Pseudonocardiales</taxon>
        <taxon>Pseudonocardiaceae</taxon>
        <taxon>Kibdelosporangium</taxon>
    </lineage>
</organism>
<reference evidence="2 3" key="1">
    <citation type="submission" date="2021-03" db="EMBL/GenBank/DDBJ databases">
        <title>Sequencing the genomes of 1000 actinobacteria strains.</title>
        <authorList>
            <person name="Klenk H.-P."/>
        </authorList>
    </citation>
    <scope>NUCLEOTIDE SEQUENCE [LARGE SCALE GENOMIC DNA]</scope>
    <source>
        <strain evidence="2 3">DSM 46670</strain>
    </source>
</reference>
<feature type="region of interest" description="Disordered" evidence="1">
    <location>
        <begin position="60"/>
        <end position="97"/>
    </location>
</feature>
<evidence type="ECO:0000256" key="1">
    <source>
        <dbReference type="SAM" id="MobiDB-lite"/>
    </source>
</evidence>
<name>A0ABS4TFY1_9PSEU</name>
<proteinExistence type="predicted"/>